<sequence length="133" mass="15408">MKRYEFSADIYKYVLGEQDPDTGSFPESYWDYDNPRTVRATGGSVRTWQSIEKFLRQEQGSYSNESWIQLFMPFRPDLDDQIGNVRNKAGELVYANEDGTDTVFNVRGVFPQVDMNGKTIDYQVVCARIQIQP</sequence>
<comment type="caution">
    <text evidence="1">The sequence shown here is derived from an EMBL/GenBank/DDBJ whole genome shotgun (WGS) entry which is preliminary data.</text>
</comment>
<dbReference type="EMBL" id="JBEZUR010000001">
    <property type="protein sequence ID" value="MEU3552738.1"/>
    <property type="molecule type" value="Genomic_DNA"/>
</dbReference>
<dbReference type="Proteomes" id="UP001550850">
    <property type="component" value="Unassembled WGS sequence"/>
</dbReference>
<organism evidence="1 2">
    <name type="scientific">Streptomyces fragilis</name>
    <dbReference type="NCBI Taxonomy" id="67301"/>
    <lineage>
        <taxon>Bacteria</taxon>
        <taxon>Bacillati</taxon>
        <taxon>Actinomycetota</taxon>
        <taxon>Actinomycetes</taxon>
        <taxon>Kitasatosporales</taxon>
        <taxon>Streptomycetaceae</taxon>
        <taxon>Streptomyces</taxon>
    </lineage>
</organism>
<evidence type="ECO:0000313" key="1">
    <source>
        <dbReference type="EMBL" id="MEU3552738.1"/>
    </source>
</evidence>
<gene>
    <name evidence="1" type="ORF">AB0E65_00650</name>
</gene>
<protein>
    <submittedName>
        <fullName evidence="1">Uncharacterized protein</fullName>
    </submittedName>
</protein>
<keyword evidence="2" id="KW-1185">Reference proteome</keyword>
<evidence type="ECO:0000313" key="2">
    <source>
        <dbReference type="Proteomes" id="UP001550850"/>
    </source>
</evidence>
<proteinExistence type="predicted"/>
<dbReference type="RefSeq" id="WP_159105623.1">
    <property type="nucleotide sequence ID" value="NZ_BEVZ01000003.1"/>
</dbReference>
<accession>A0ABV2YAJ1</accession>
<reference evidence="1 2" key="1">
    <citation type="submission" date="2024-06" db="EMBL/GenBank/DDBJ databases">
        <title>The Natural Products Discovery Center: Release of the First 8490 Sequenced Strains for Exploring Actinobacteria Biosynthetic Diversity.</title>
        <authorList>
            <person name="Kalkreuter E."/>
            <person name="Kautsar S.A."/>
            <person name="Yang D."/>
            <person name="Bader C.D."/>
            <person name="Teijaro C.N."/>
            <person name="Fluegel L."/>
            <person name="Davis C.M."/>
            <person name="Simpson J.R."/>
            <person name="Lauterbach L."/>
            <person name="Steele A.D."/>
            <person name="Gui C."/>
            <person name="Meng S."/>
            <person name="Li G."/>
            <person name="Viehrig K."/>
            <person name="Ye F."/>
            <person name="Su P."/>
            <person name="Kiefer A.F."/>
            <person name="Nichols A."/>
            <person name="Cepeda A.J."/>
            <person name="Yan W."/>
            <person name="Fan B."/>
            <person name="Jiang Y."/>
            <person name="Adhikari A."/>
            <person name="Zheng C.-J."/>
            <person name="Schuster L."/>
            <person name="Cowan T.M."/>
            <person name="Smanski M.J."/>
            <person name="Chevrette M.G."/>
            <person name="De Carvalho L.P.S."/>
            <person name="Shen B."/>
        </authorList>
    </citation>
    <scope>NUCLEOTIDE SEQUENCE [LARGE SCALE GENOMIC DNA]</scope>
    <source>
        <strain evidence="1 2">NPDC038104</strain>
    </source>
</reference>
<name>A0ABV2YAJ1_9ACTN</name>